<comment type="caution">
    <text evidence="1">The sequence shown here is derived from an EMBL/GenBank/DDBJ whole genome shotgun (WGS) entry which is preliminary data.</text>
</comment>
<dbReference type="EMBL" id="CM046391">
    <property type="protein sequence ID" value="KAI8560068.1"/>
    <property type="molecule type" value="Genomic_DNA"/>
</dbReference>
<gene>
    <name evidence="1" type="ORF">RHMOL_Rhmol04G0226500</name>
</gene>
<proteinExistence type="predicted"/>
<evidence type="ECO:0000313" key="2">
    <source>
        <dbReference type="Proteomes" id="UP001062846"/>
    </source>
</evidence>
<evidence type="ECO:0000313" key="1">
    <source>
        <dbReference type="EMBL" id="KAI8560068.1"/>
    </source>
</evidence>
<sequence length="73" mass="8658">MVRSAMWNTEAGTFHPYYLNYLKGLMAVEFSQAGIGETMHIEGKIKRWKRTCYLMQNLIHLFRFNGIQLKTSW</sequence>
<name>A0ACC0P5G4_RHOML</name>
<accession>A0ACC0P5G4</accession>
<protein>
    <submittedName>
        <fullName evidence="1">Uncharacterized protein</fullName>
    </submittedName>
</protein>
<reference evidence="1" key="1">
    <citation type="submission" date="2022-02" db="EMBL/GenBank/DDBJ databases">
        <title>Plant Genome Project.</title>
        <authorList>
            <person name="Zhang R.-G."/>
        </authorList>
    </citation>
    <scope>NUCLEOTIDE SEQUENCE</scope>
    <source>
        <strain evidence="1">AT1</strain>
    </source>
</reference>
<keyword evidence="2" id="KW-1185">Reference proteome</keyword>
<dbReference type="Proteomes" id="UP001062846">
    <property type="component" value="Chromosome 4"/>
</dbReference>
<organism evidence="1 2">
    <name type="scientific">Rhododendron molle</name>
    <name type="common">Chinese azalea</name>
    <name type="synonym">Azalea mollis</name>
    <dbReference type="NCBI Taxonomy" id="49168"/>
    <lineage>
        <taxon>Eukaryota</taxon>
        <taxon>Viridiplantae</taxon>
        <taxon>Streptophyta</taxon>
        <taxon>Embryophyta</taxon>
        <taxon>Tracheophyta</taxon>
        <taxon>Spermatophyta</taxon>
        <taxon>Magnoliopsida</taxon>
        <taxon>eudicotyledons</taxon>
        <taxon>Gunneridae</taxon>
        <taxon>Pentapetalae</taxon>
        <taxon>asterids</taxon>
        <taxon>Ericales</taxon>
        <taxon>Ericaceae</taxon>
        <taxon>Ericoideae</taxon>
        <taxon>Rhodoreae</taxon>
        <taxon>Rhododendron</taxon>
    </lineage>
</organism>